<comment type="caution">
    <text evidence="3">The sequence shown here is derived from an EMBL/GenBank/DDBJ whole genome shotgun (WGS) entry which is preliminary data.</text>
</comment>
<feature type="region of interest" description="Disordered" evidence="1">
    <location>
        <begin position="73"/>
        <end position="98"/>
    </location>
</feature>
<dbReference type="Gene3D" id="2.60.120.10">
    <property type="entry name" value="Jelly Rolls"/>
    <property type="match status" value="1"/>
</dbReference>
<keyword evidence="4" id="KW-1185">Reference proteome</keyword>
<proteinExistence type="predicted"/>
<protein>
    <recommendedName>
        <fullName evidence="2">Cupin type-2 domain-containing protein</fullName>
    </recommendedName>
</protein>
<dbReference type="SUPFAM" id="SSF51182">
    <property type="entry name" value="RmlC-like cupins"/>
    <property type="match status" value="1"/>
</dbReference>
<dbReference type="Proteomes" id="UP000654370">
    <property type="component" value="Unassembled WGS sequence"/>
</dbReference>
<sequence length="134" mass="14600">MSSSQENSAAQQLPEGTRIDLLYCHNLPNAPTFKLATLKVTYEPGAFTERHRHGNAFVSASVLSGRVQSQINDGPVEEFEPGDSWTENPGDIHTVSRNASQTEGASFIATFVCPVDQEQFVIFDCPACKVVQNA</sequence>
<evidence type="ECO:0000313" key="4">
    <source>
        <dbReference type="Proteomes" id="UP000654370"/>
    </source>
</evidence>
<gene>
    <name evidence="3" type="ORF">INT43_005822</name>
</gene>
<dbReference type="InterPro" id="IPR011051">
    <property type="entry name" value="RmlC_Cupin_sf"/>
</dbReference>
<name>A0A8H7PIM7_MORIS</name>
<dbReference type="Pfam" id="PF07883">
    <property type="entry name" value="Cupin_2"/>
    <property type="match status" value="1"/>
</dbReference>
<dbReference type="AlphaFoldDB" id="A0A8H7PIM7"/>
<organism evidence="3 4">
    <name type="scientific">Mortierella isabellina</name>
    <name type="common">Filamentous fungus</name>
    <name type="synonym">Umbelopsis isabellina</name>
    <dbReference type="NCBI Taxonomy" id="91625"/>
    <lineage>
        <taxon>Eukaryota</taxon>
        <taxon>Fungi</taxon>
        <taxon>Fungi incertae sedis</taxon>
        <taxon>Mucoromycota</taxon>
        <taxon>Mucoromycotina</taxon>
        <taxon>Umbelopsidomycetes</taxon>
        <taxon>Umbelopsidales</taxon>
        <taxon>Umbelopsidaceae</taxon>
        <taxon>Umbelopsis</taxon>
    </lineage>
</organism>
<dbReference type="CDD" id="cd02234">
    <property type="entry name" value="cupin_BLR7677-like"/>
    <property type="match status" value="1"/>
</dbReference>
<reference evidence="3" key="1">
    <citation type="submission" date="2020-12" db="EMBL/GenBank/DDBJ databases">
        <title>Metabolic potential, ecology and presence of endohyphal bacteria is reflected in genomic diversity of Mucoromycotina.</title>
        <authorList>
            <person name="Muszewska A."/>
            <person name="Okrasinska A."/>
            <person name="Steczkiewicz K."/>
            <person name="Drgas O."/>
            <person name="Orlowska M."/>
            <person name="Perlinska-Lenart U."/>
            <person name="Aleksandrzak-Piekarczyk T."/>
            <person name="Szatraj K."/>
            <person name="Zielenkiewicz U."/>
            <person name="Pilsyk S."/>
            <person name="Malc E."/>
            <person name="Mieczkowski P."/>
            <person name="Kruszewska J.S."/>
            <person name="Biernat P."/>
            <person name="Pawlowska J."/>
        </authorList>
    </citation>
    <scope>NUCLEOTIDE SEQUENCE</scope>
    <source>
        <strain evidence="3">WA0000067209</strain>
    </source>
</reference>
<feature type="domain" description="Cupin type-2" evidence="2">
    <location>
        <begin position="40"/>
        <end position="108"/>
    </location>
</feature>
<dbReference type="InterPro" id="IPR013096">
    <property type="entry name" value="Cupin_2"/>
</dbReference>
<dbReference type="PANTHER" id="PTHR38599">
    <property type="entry name" value="CUPIN DOMAIN PROTEIN (AFU_ORTHOLOGUE AFUA_3G13620)"/>
    <property type="match status" value="1"/>
</dbReference>
<dbReference type="EMBL" id="JAEPQZ010000012">
    <property type="protein sequence ID" value="KAG2174764.1"/>
    <property type="molecule type" value="Genomic_DNA"/>
</dbReference>
<evidence type="ECO:0000256" key="1">
    <source>
        <dbReference type="SAM" id="MobiDB-lite"/>
    </source>
</evidence>
<evidence type="ECO:0000313" key="3">
    <source>
        <dbReference type="EMBL" id="KAG2174764.1"/>
    </source>
</evidence>
<evidence type="ECO:0000259" key="2">
    <source>
        <dbReference type="Pfam" id="PF07883"/>
    </source>
</evidence>
<dbReference type="InterPro" id="IPR014710">
    <property type="entry name" value="RmlC-like_jellyroll"/>
</dbReference>
<dbReference type="OrthoDB" id="5793281at2759"/>
<dbReference type="PANTHER" id="PTHR38599:SF1">
    <property type="entry name" value="CUPIN DOMAIN PROTEIN (AFU_ORTHOLOGUE AFUA_3G13620)"/>
    <property type="match status" value="1"/>
</dbReference>
<accession>A0A8H7PIM7</accession>